<gene>
    <name evidence="1" type="ORF">glysoja_041064</name>
</gene>
<evidence type="ECO:0000313" key="1">
    <source>
        <dbReference type="EMBL" id="KHN42859.1"/>
    </source>
</evidence>
<name>A0A0B2SF13_GLYSO</name>
<sequence length="121" mass="14063">MFRNLTKILHFHSLVYKGCPPRLVEETDFTWVARINIEIILMDEKANKIFAPIKNVDPGKWNDVVKVEMVYDFILLDDVLTGNVNPDYLMEAYAVSIQNSMYGSKLFINEDLKDIEDYKNG</sequence>
<protein>
    <submittedName>
        <fullName evidence="1">Uncharacterized protein</fullName>
    </submittedName>
</protein>
<proteinExistence type="predicted"/>
<accession>A0A0B2SF13</accession>
<organism evidence="1">
    <name type="scientific">Glycine soja</name>
    <name type="common">Wild soybean</name>
    <dbReference type="NCBI Taxonomy" id="3848"/>
    <lineage>
        <taxon>Eukaryota</taxon>
        <taxon>Viridiplantae</taxon>
        <taxon>Streptophyta</taxon>
        <taxon>Embryophyta</taxon>
        <taxon>Tracheophyta</taxon>
        <taxon>Spermatophyta</taxon>
        <taxon>Magnoliopsida</taxon>
        <taxon>eudicotyledons</taxon>
        <taxon>Gunneridae</taxon>
        <taxon>Pentapetalae</taxon>
        <taxon>rosids</taxon>
        <taxon>fabids</taxon>
        <taxon>Fabales</taxon>
        <taxon>Fabaceae</taxon>
        <taxon>Papilionoideae</taxon>
        <taxon>50 kb inversion clade</taxon>
        <taxon>NPAAA clade</taxon>
        <taxon>indigoferoid/millettioid clade</taxon>
        <taxon>Phaseoleae</taxon>
        <taxon>Glycine</taxon>
        <taxon>Glycine subgen. Soja</taxon>
    </lineage>
</organism>
<dbReference type="EMBL" id="KN644042">
    <property type="protein sequence ID" value="KHN42859.1"/>
    <property type="molecule type" value="Genomic_DNA"/>
</dbReference>
<dbReference type="AlphaFoldDB" id="A0A0B2SF13"/>
<dbReference type="Proteomes" id="UP000053555">
    <property type="component" value="Unassembled WGS sequence"/>
</dbReference>
<reference evidence="1" key="1">
    <citation type="submission" date="2014-07" db="EMBL/GenBank/DDBJ databases">
        <title>Identification of a novel salt tolerance gene in wild soybean by whole-genome sequencing.</title>
        <authorList>
            <person name="Lam H.-M."/>
            <person name="Qi X."/>
            <person name="Li M.-W."/>
            <person name="Liu X."/>
            <person name="Xie M."/>
            <person name="Ni M."/>
            <person name="Xu X."/>
        </authorList>
    </citation>
    <scope>NUCLEOTIDE SEQUENCE [LARGE SCALE GENOMIC DNA]</scope>
    <source>
        <tissue evidence="1">Root</tissue>
    </source>
</reference>